<sequence>MPQLQNAKKAHRQSLKRQAQNKTYKNRIKNLYRQISDLTKQGNKKEAINLLPTYYKTIDKAAQQNILPKNRASRKKSLVTRIASGVSQTPPKKVPASREPNALIEQDKKETVE</sequence>
<evidence type="ECO:0000256" key="1">
    <source>
        <dbReference type="ARBA" id="ARBA00007634"/>
    </source>
</evidence>
<organism evidence="9 10">
    <name type="scientific">Candidatus Spechtbacteria bacterium RIFCSPLOWO2_02_FULL_38_8</name>
    <dbReference type="NCBI Taxonomy" id="1802164"/>
    <lineage>
        <taxon>Bacteria</taxon>
        <taxon>Candidatus Spechtiibacteriota</taxon>
    </lineage>
</organism>
<gene>
    <name evidence="7" type="primary">rpsT</name>
    <name evidence="9" type="ORF">A3H51_02980</name>
</gene>
<dbReference type="Pfam" id="PF01649">
    <property type="entry name" value="Ribosomal_S20p"/>
    <property type="match status" value="1"/>
</dbReference>
<feature type="region of interest" description="Disordered" evidence="8">
    <location>
        <begin position="1"/>
        <end position="26"/>
    </location>
</feature>
<evidence type="ECO:0000256" key="5">
    <source>
        <dbReference type="ARBA" id="ARBA00023274"/>
    </source>
</evidence>
<name>A0A1G2HL36_9BACT</name>
<evidence type="ECO:0000256" key="8">
    <source>
        <dbReference type="SAM" id="MobiDB-lite"/>
    </source>
</evidence>
<keyword evidence="5 7" id="KW-0687">Ribonucleoprotein</keyword>
<dbReference type="Proteomes" id="UP000178509">
    <property type="component" value="Unassembled WGS sequence"/>
</dbReference>
<keyword evidence="3 7" id="KW-0694">RNA-binding</keyword>
<comment type="function">
    <text evidence="7">Binds directly to 16S ribosomal RNA.</text>
</comment>
<dbReference type="InterPro" id="IPR002583">
    <property type="entry name" value="Ribosomal_bS20"/>
</dbReference>
<dbReference type="Gene3D" id="1.20.58.110">
    <property type="entry name" value="Ribosomal protein S20"/>
    <property type="match status" value="1"/>
</dbReference>
<evidence type="ECO:0000256" key="4">
    <source>
        <dbReference type="ARBA" id="ARBA00022980"/>
    </source>
</evidence>
<reference evidence="9 10" key="1">
    <citation type="journal article" date="2016" name="Nat. Commun.">
        <title>Thousands of microbial genomes shed light on interconnected biogeochemical processes in an aquifer system.</title>
        <authorList>
            <person name="Anantharaman K."/>
            <person name="Brown C.T."/>
            <person name="Hug L.A."/>
            <person name="Sharon I."/>
            <person name="Castelle C.J."/>
            <person name="Probst A.J."/>
            <person name="Thomas B.C."/>
            <person name="Singh A."/>
            <person name="Wilkins M.J."/>
            <person name="Karaoz U."/>
            <person name="Brodie E.L."/>
            <person name="Williams K.H."/>
            <person name="Hubbard S.S."/>
            <person name="Banfield J.F."/>
        </authorList>
    </citation>
    <scope>NUCLEOTIDE SEQUENCE [LARGE SCALE GENOMIC DNA]</scope>
</reference>
<dbReference type="SUPFAM" id="SSF46992">
    <property type="entry name" value="Ribosomal protein S20"/>
    <property type="match status" value="1"/>
</dbReference>
<dbReference type="GO" id="GO:0015935">
    <property type="term" value="C:small ribosomal subunit"/>
    <property type="evidence" value="ECO:0007669"/>
    <property type="project" value="TreeGrafter"/>
</dbReference>
<feature type="region of interest" description="Disordered" evidence="8">
    <location>
        <begin position="68"/>
        <end position="113"/>
    </location>
</feature>
<evidence type="ECO:0000256" key="7">
    <source>
        <dbReference type="HAMAP-Rule" id="MF_00500"/>
    </source>
</evidence>
<dbReference type="PANTHER" id="PTHR33398">
    <property type="entry name" value="30S RIBOSOMAL PROTEIN S20"/>
    <property type="match status" value="1"/>
</dbReference>
<protein>
    <recommendedName>
        <fullName evidence="6 7">Small ribosomal subunit protein bS20</fullName>
    </recommendedName>
</protein>
<proteinExistence type="inferred from homology"/>
<keyword evidence="4 7" id="KW-0689">Ribosomal protein</keyword>
<dbReference type="GO" id="GO:0003735">
    <property type="term" value="F:structural constituent of ribosome"/>
    <property type="evidence" value="ECO:0007669"/>
    <property type="project" value="InterPro"/>
</dbReference>
<dbReference type="AlphaFoldDB" id="A0A1G2HL36"/>
<dbReference type="EMBL" id="MHOJ01000001">
    <property type="protein sequence ID" value="OGZ63129.1"/>
    <property type="molecule type" value="Genomic_DNA"/>
</dbReference>
<dbReference type="PANTHER" id="PTHR33398:SF1">
    <property type="entry name" value="SMALL RIBOSOMAL SUBUNIT PROTEIN BS20C"/>
    <property type="match status" value="1"/>
</dbReference>
<evidence type="ECO:0000313" key="9">
    <source>
        <dbReference type="EMBL" id="OGZ63129.1"/>
    </source>
</evidence>
<evidence type="ECO:0000313" key="10">
    <source>
        <dbReference type="Proteomes" id="UP000178509"/>
    </source>
</evidence>
<dbReference type="InterPro" id="IPR036510">
    <property type="entry name" value="Ribosomal_bS20_sf"/>
</dbReference>
<evidence type="ECO:0000256" key="2">
    <source>
        <dbReference type="ARBA" id="ARBA00022730"/>
    </source>
</evidence>
<evidence type="ECO:0000256" key="3">
    <source>
        <dbReference type="ARBA" id="ARBA00022884"/>
    </source>
</evidence>
<evidence type="ECO:0000256" key="6">
    <source>
        <dbReference type="ARBA" id="ARBA00035136"/>
    </source>
</evidence>
<comment type="caution">
    <text evidence="9">The sequence shown here is derived from an EMBL/GenBank/DDBJ whole genome shotgun (WGS) entry which is preliminary data.</text>
</comment>
<dbReference type="GO" id="GO:0006412">
    <property type="term" value="P:translation"/>
    <property type="evidence" value="ECO:0007669"/>
    <property type="project" value="UniProtKB-UniRule"/>
</dbReference>
<comment type="similarity">
    <text evidence="1 7">Belongs to the bacterial ribosomal protein bS20 family.</text>
</comment>
<dbReference type="GO" id="GO:0070181">
    <property type="term" value="F:small ribosomal subunit rRNA binding"/>
    <property type="evidence" value="ECO:0007669"/>
    <property type="project" value="TreeGrafter"/>
</dbReference>
<dbReference type="STRING" id="1802164.A3H51_02980"/>
<dbReference type="HAMAP" id="MF_00500">
    <property type="entry name" value="Ribosomal_bS20"/>
    <property type="match status" value="1"/>
</dbReference>
<keyword evidence="2 7" id="KW-0699">rRNA-binding</keyword>
<accession>A0A1G2HL36</accession>
<dbReference type="NCBIfam" id="TIGR00029">
    <property type="entry name" value="S20"/>
    <property type="match status" value="1"/>
</dbReference>